<organism evidence="1 2">
    <name type="scientific">Brassica carinata</name>
    <name type="common">Ethiopian mustard</name>
    <name type="synonym">Abyssinian cabbage</name>
    <dbReference type="NCBI Taxonomy" id="52824"/>
    <lineage>
        <taxon>Eukaryota</taxon>
        <taxon>Viridiplantae</taxon>
        <taxon>Streptophyta</taxon>
        <taxon>Embryophyta</taxon>
        <taxon>Tracheophyta</taxon>
        <taxon>Spermatophyta</taxon>
        <taxon>Magnoliopsida</taxon>
        <taxon>eudicotyledons</taxon>
        <taxon>Gunneridae</taxon>
        <taxon>Pentapetalae</taxon>
        <taxon>rosids</taxon>
        <taxon>malvids</taxon>
        <taxon>Brassicales</taxon>
        <taxon>Brassicaceae</taxon>
        <taxon>Brassiceae</taxon>
        <taxon>Brassica</taxon>
    </lineage>
</organism>
<evidence type="ECO:0000313" key="2">
    <source>
        <dbReference type="Proteomes" id="UP000886595"/>
    </source>
</evidence>
<name>A0A8X7S9D6_BRACI</name>
<dbReference type="EMBL" id="JAAMPC010000007">
    <property type="protein sequence ID" value="KAG2302345.1"/>
    <property type="molecule type" value="Genomic_DNA"/>
</dbReference>
<comment type="caution">
    <text evidence="1">The sequence shown here is derived from an EMBL/GenBank/DDBJ whole genome shotgun (WGS) entry which is preliminary data.</text>
</comment>
<keyword evidence="2" id="KW-1185">Reference proteome</keyword>
<sequence>MGLDSDDIFFHKPRRVVGVTPDGDWAVKGSTDLLKHHFLPLIGKTTNLAETLRRREEPPSIEREAEKPSEIFLKSISKEVTSAQEVPYWFSNFASIDHCIYGMYCHYQHSILLWKQLEGVPALIRQQKFHGIVVFINQKEKMEKKNLNSLLPLYASLACLIPSPTLRYTLLIRVLDSRL</sequence>
<accession>A0A8X7S9D6</accession>
<evidence type="ECO:0000313" key="1">
    <source>
        <dbReference type="EMBL" id="KAG2302345.1"/>
    </source>
</evidence>
<dbReference type="Proteomes" id="UP000886595">
    <property type="component" value="Unassembled WGS sequence"/>
</dbReference>
<gene>
    <name evidence="1" type="ORF">Bca52824_030996</name>
</gene>
<protein>
    <submittedName>
        <fullName evidence="1">Uncharacterized protein</fullName>
    </submittedName>
</protein>
<reference evidence="1 2" key="1">
    <citation type="submission" date="2020-02" db="EMBL/GenBank/DDBJ databases">
        <authorList>
            <person name="Ma Q."/>
            <person name="Huang Y."/>
            <person name="Song X."/>
            <person name="Pei D."/>
        </authorList>
    </citation>
    <scope>NUCLEOTIDE SEQUENCE [LARGE SCALE GENOMIC DNA]</scope>
    <source>
        <strain evidence="1">Sxm20200214</strain>
        <tissue evidence="1">Leaf</tissue>
    </source>
</reference>
<proteinExistence type="predicted"/>
<dbReference type="AlphaFoldDB" id="A0A8X7S9D6"/>